<keyword evidence="9" id="KW-1185">Reference proteome</keyword>
<feature type="region of interest" description="Disordered" evidence="6">
    <location>
        <begin position="626"/>
        <end position="653"/>
    </location>
</feature>
<dbReference type="CDD" id="cd00067">
    <property type="entry name" value="GAL4"/>
    <property type="match status" value="1"/>
</dbReference>
<evidence type="ECO:0000256" key="2">
    <source>
        <dbReference type="ARBA" id="ARBA00022723"/>
    </source>
</evidence>
<evidence type="ECO:0000256" key="4">
    <source>
        <dbReference type="ARBA" id="ARBA00023163"/>
    </source>
</evidence>
<dbReference type="STRING" id="4999.A0A1Y1UP89"/>
<dbReference type="Proteomes" id="UP000193218">
    <property type="component" value="Unassembled WGS sequence"/>
</dbReference>
<dbReference type="OrthoDB" id="42561at2759"/>
<proteinExistence type="predicted"/>
<dbReference type="AlphaFoldDB" id="A0A1Y1UP89"/>
<dbReference type="GeneID" id="33559797"/>
<keyword evidence="5" id="KW-0539">Nucleus</keyword>
<feature type="region of interest" description="Disordered" evidence="6">
    <location>
        <begin position="121"/>
        <end position="150"/>
    </location>
</feature>
<dbReference type="PANTHER" id="PTHR47338">
    <property type="entry name" value="ZN(II)2CYS6 TRANSCRIPTION FACTOR (EUROFUNG)-RELATED"/>
    <property type="match status" value="1"/>
</dbReference>
<name>A0A1Y1UP89_9TREE</name>
<dbReference type="Pfam" id="PF00172">
    <property type="entry name" value="Zn_clus"/>
    <property type="match status" value="1"/>
</dbReference>
<dbReference type="GO" id="GO:0008270">
    <property type="term" value="F:zinc ion binding"/>
    <property type="evidence" value="ECO:0007669"/>
    <property type="project" value="InterPro"/>
</dbReference>
<feature type="compositionally biased region" description="Polar residues" evidence="6">
    <location>
        <begin position="34"/>
        <end position="50"/>
    </location>
</feature>
<dbReference type="SMART" id="SM00066">
    <property type="entry name" value="GAL4"/>
    <property type="match status" value="1"/>
</dbReference>
<evidence type="ECO:0000313" key="9">
    <source>
        <dbReference type="Proteomes" id="UP000193218"/>
    </source>
</evidence>
<evidence type="ECO:0000256" key="5">
    <source>
        <dbReference type="ARBA" id="ARBA00023242"/>
    </source>
</evidence>
<evidence type="ECO:0000256" key="3">
    <source>
        <dbReference type="ARBA" id="ARBA00023015"/>
    </source>
</evidence>
<feature type="region of interest" description="Disordered" evidence="6">
    <location>
        <begin position="568"/>
        <end position="592"/>
    </location>
</feature>
<organism evidence="8 9">
    <name type="scientific">Kockovaella imperatae</name>
    <dbReference type="NCBI Taxonomy" id="4999"/>
    <lineage>
        <taxon>Eukaryota</taxon>
        <taxon>Fungi</taxon>
        <taxon>Dikarya</taxon>
        <taxon>Basidiomycota</taxon>
        <taxon>Agaricomycotina</taxon>
        <taxon>Tremellomycetes</taxon>
        <taxon>Tremellales</taxon>
        <taxon>Cuniculitremaceae</taxon>
        <taxon>Kockovaella</taxon>
    </lineage>
</organism>
<dbReference type="InterPro" id="IPR001138">
    <property type="entry name" value="Zn2Cys6_DnaBD"/>
</dbReference>
<feature type="domain" description="Zn(2)-C6 fungal-type" evidence="7">
    <location>
        <begin position="85"/>
        <end position="114"/>
    </location>
</feature>
<evidence type="ECO:0000256" key="6">
    <source>
        <dbReference type="SAM" id="MobiDB-lite"/>
    </source>
</evidence>
<comment type="caution">
    <text evidence="8">The sequence shown here is derived from an EMBL/GenBank/DDBJ whole genome shotgun (WGS) entry which is preliminary data.</text>
</comment>
<feature type="region of interest" description="Disordered" evidence="6">
    <location>
        <begin position="1"/>
        <end position="80"/>
    </location>
</feature>
<comment type="subcellular location">
    <subcellularLocation>
        <location evidence="1">Nucleus</location>
    </subcellularLocation>
</comment>
<feature type="compositionally biased region" description="Polar residues" evidence="6">
    <location>
        <begin position="12"/>
        <end position="26"/>
    </location>
</feature>
<dbReference type="SUPFAM" id="SSF57701">
    <property type="entry name" value="Zn2/Cys6 DNA-binding domain"/>
    <property type="match status" value="1"/>
</dbReference>
<keyword evidence="4" id="KW-0804">Transcription</keyword>
<dbReference type="EMBL" id="NBSH01000003">
    <property type="protein sequence ID" value="ORX39367.1"/>
    <property type="molecule type" value="Genomic_DNA"/>
</dbReference>
<dbReference type="PROSITE" id="PS00463">
    <property type="entry name" value="ZN2_CY6_FUNGAL_1"/>
    <property type="match status" value="1"/>
</dbReference>
<dbReference type="InterPro" id="IPR036864">
    <property type="entry name" value="Zn2-C6_fun-type_DNA-bd_sf"/>
</dbReference>
<dbReference type="GO" id="GO:0005634">
    <property type="term" value="C:nucleus"/>
    <property type="evidence" value="ECO:0007669"/>
    <property type="project" value="UniProtKB-SubCell"/>
</dbReference>
<sequence length="745" mass="82195">MADSRKPPLPSPHSTSSVSRAGNTSADMHHGHSSYASSPSPRQNSRYTQPASPPNKRHSSGGPSEGEGSEELTTKGRKRKRLAKACSACHKNKRRCDGFAPCANCEFSSRECLYINAQGEIIPPPRTRDPSKQSSAPESSVPLPQKQPRIVTPTLAQPITPTRDDKHAQRIIDLVDSDQTLSAELVHLFFHHVHPYGAMFHSATFYHRLYLGQVSLVLIHAIYAIASHLCTNPVLLSLLPPTTPPHARGMVFAERADAIAKKILASQIEPRAGWEDTELAQGLVLLSIYYAHGDISNYYLDSAKNLLRTLETRNNTLAECRARLSWMITMHGLSVGSIKFSDAQKVNLSLPGGEALWQRYGERSDMKRDGILPGAGNRQTVAGQVGEIGYAIRILYIFNNILSVANSTSRDMRRDLLALEQELKNWAMSLPPSLRFQEYTLATASSQLASPLDFVSRCGWLFGLMHCIAESGMYRLQGALGTLGEEWTAERQGQAADNIIVIMDAMGRKGRTVPLIPLFIVNEWHARTRNVKLDHLMARWWREVKEDWDLDPAVLARRFQRRLDRSPGESTLGLYNTSPRDAAPESIMSSRSSTNLVTPGMWKHPSMVPSQSYLKSRSDNLLSYHTVRSSSEDGSGAATQTGPRLPPIQTVDLKSPTGYFDLPKSSRLSVSPMGVPKTSPRFDPYAGVRDGAASASPSLPQFQRERMDRIIPRRSPAETAEEPVTGIDALVTAAEAKSKAKELAV</sequence>
<feature type="compositionally biased region" description="Polar residues" evidence="6">
    <location>
        <begin position="626"/>
        <end position="642"/>
    </location>
</feature>
<reference evidence="8 9" key="1">
    <citation type="submission" date="2017-03" db="EMBL/GenBank/DDBJ databases">
        <title>Widespread Adenine N6-methylation of Active Genes in Fungi.</title>
        <authorList>
            <consortium name="DOE Joint Genome Institute"/>
            <person name="Mondo S.J."/>
            <person name="Dannebaum R.O."/>
            <person name="Kuo R.C."/>
            <person name="Louie K.B."/>
            <person name="Bewick A.J."/>
            <person name="Labutti K."/>
            <person name="Haridas S."/>
            <person name="Kuo A."/>
            <person name="Salamov A."/>
            <person name="Ahrendt S.R."/>
            <person name="Lau R."/>
            <person name="Bowen B.P."/>
            <person name="Lipzen A."/>
            <person name="Sullivan W."/>
            <person name="Andreopoulos W.B."/>
            <person name="Clum A."/>
            <person name="Lindquist E."/>
            <person name="Daum C."/>
            <person name="Northen T.R."/>
            <person name="Ramamoorthy G."/>
            <person name="Schmitz R.J."/>
            <person name="Gryganskyi A."/>
            <person name="Culley D."/>
            <person name="Magnuson J."/>
            <person name="James T.Y."/>
            <person name="O'Malley M.A."/>
            <person name="Stajich J.E."/>
            <person name="Spatafora J.W."/>
            <person name="Visel A."/>
            <person name="Grigoriev I.V."/>
        </authorList>
    </citation>
    <scope>NUCLEOTIDE SEQUENCE [LARGE SCALE GENOMIC DNA]</scope>
    <source>
        <strain evidence="8 9">NRRL Y-17943</strain>
    </source>
</reference>
<keyword evidence="3" id="KW-0805">Transcription regulation</keyword>
<dbReference type="RefSeq" id="XP_021873230.1">
    <property type="nucleotide sequence ID" value="XM_022017988.1"/>
</dbReference>
<dbReference type="GO" id="GO:0000981">
    <property type="term" value="F:DNA-binding transcription factor activity, RNA polymerase II-specific"/>
    <property type="evidence" value="ECO:0007669"/>
    <property type="project" value="InterPro"/>
</dbReference>
<evidence type="ECO:0000313" key="8">
    <source>
        <dbReference type="EMBL" id="ORX39367.1"/>
    </source>
</evidence>
<keyword evidence="2" id="KW-0479">Metal-binding</keyword>
<dbReference type="CDD" id="cd12148">
    <property type="entry name" value="fungal_TF_MHR"/>
    <property type="match status" value="1"/>
</dbReference>
<dbReference type="PROSITE" id="PS50048">
    <property type="entry name" value="ZN2_CY6_FUNGAL_2"/>
    <property type="match status" value="1"/>
</dbReference>
<accession>A0A1Y1UP89</accession>
<evidence type="ECO:0000259" key="7">
    <source>
        <dbReference type="PROSITE" id="PS50048"/>
    </source>
</evidence>
<evidence type="ECO:0000256" key="1">
    <source>
        <dbReference type="ARBA" id="ARBA00004123"/>
    </source>
</evidence>
<dbReference type="InParanoid" id="A0A1Y1UP89"/>
<dbReference type="PANTHER" id="PTHR47338:SF5">
    <property type="entry name" value="ZN(II)2CYS6 TRANSCRIPTION FACTOR (EUROFUNG)"/>
    <property type="match status" value="1"/>
</dbReference>
<dbReference type="Gene3D" id="4.10.240.10">
    <property type="entry name" value="Zn(2)-C6 fungal-type DNA-binding domain"/>
    <property type="match status" value="1"/>
</dbReference>
<gene>
    <name evidence="8" type="ORF">BD324DRAFT_649443</name>
</gene>
<protein>
    <recommendedName>
        <fullName evidence="7">Zn(2)-C6 fungal-type domain-containing protein</fullName>
    </recommendedName>
</protein>
<dbReference type="InterPro" id="IPR050815">
    <property type="entry name" value="TF_fung"/>
</dbReference>